<dbReference type="Proteomes" id="UP000324897">
    <property type="component" value="Chromosome 7"/>
</dbReference>
<protein>
    <submittedName>
        <fullName evidence="2">Uncharacterized protein</fullName>
    </submittedName>
</protein>
<feature type="compositionally biased region" description="Basic residues" evidence="1">
    <location>
        <begin position="1"/>
        <end position="19"/>
    </location>
</feature>
<dbReference type="EMBL" id="RWGY01000029">
    <property type="protein sequence ID" value="TVU19145.1"/>
    <property type="molecule type" value="Genomic_DNA"/>
</dbReference>
<evidence type="ECO:0000313" key="2">
    <source>
        <dbReference type="EMBL" id="TVU19145.1"/>
    </source>
</evidence>
<reference evidence="2 3" key="1">
    <citation type="journal article" date="2019" name="Sci. Rep.">
        <title>A high-quality genome of Eragrostis curvula grass provides insights into Poaceae evolution and supports new strategies to enhance forage quality.</title>
        <authorList>
            <person name="Carballo J."/>
            <person name="Santos B.A.C.M."/>
            <person name="Zappacosta D."/>
            <person name="Garbus I."/>
            <person name="Selva J.P."/>
            <person name="Gallo C.A."/>
            <person name="Diaz A."/>
            <person name="Albertini E."/>
            <person name="Caccamo M."/>
            <person name="Echenique V."/>
        </authorList>
    </citation>
    <scope>NUCLEOTIDE SEQUENCE [LARGE SCALE GENOMIC DNA]</scope>
    <source>
        <strain evidence="3">cv. Victoria</strain>
        <tissue evidence="2">Leaf</tissue>
    </source>
</reference>
<feature type="compositionally biased region" description="Polar residues" evidence="1">
    <location>
        <begin position="66"/>
        <end position="76"/>
    </location>
</feature>
<feature type="region of interest" description="Disordered" evidence="1">
    <location>
        <begin position="1"/>
        <end position="138"/>
    </location>
</feature>
<accession>A0A5J9U6C5</accession>
<sequence>MESNWKVRKTGSPKKRTKKAKEASSSILPFDNDAPPMSMSFPPSQTIETIAETTTKKKRKRADSTPEPSNSQSLEITSKKKGQHNNSNSGGSKRSRSGSNQPDSTSGKAKQMDKPVKGKAKKVMSKKTKKKELCQEPRKLLLDSPSMCTRSKLKPASPAMRAKRSFQDTFNTVNTGN</sequence>
<name>A0A5J9U6C5_9POAL</name>
<dbReference type="AlphaFoldDB" id="A0A5J9U6C5"/>
<evidence type="ECO:0000256" key="1">
    <source>
        <dbReference type="SAM" id="MobiDB-lite"/>
    </source>
</evidence>
<dbReference type="Gramene" id="TVU19145">
    <property type="protein sequence ID" value="TVU19145"/>
    <property type="gene ID" value="EJB05_35281"/>
</dbReference>
<gene>
    <name evidence="2" type="ORF">EJB05_35281</name>
</gene>
<feature type="non-terminal residue" evidence="2">
    <location>
        <position position="1"/>
    </location>
</feature>
<organism evidence="2 3">
    <name type="scientific">Eragrostis curvula</name>
    <name type="common">weeping love grass</name>
    <dbReference type="NCBI Taxonomy" id="38414"/>
    <lineage>
        <taxon>Eukaryota</taxon>
        <taxon>Viridiplantae</taxon>
        <taxon>Streptophyta</taxon>
        <taxon>Embryophyta</taxon>
        <taxon>Tracheophyta</taxon>
        <taxon>Spermatophyta</taxon>
        <taxon>Magnoliopsida</taxon>
        <taxon>Liliopsida</taxon>
        <taxon>Poales</taxon>
        <taxon>Poaceae</taxon>
        <taxon>PACMAD clade</taxon>
        <taxon>Chloridoideae</taxon>
        <taxon>Eragrostideae</taxon>
        <taxon>Eragrostidinae</taxon>
        <taxon>Eragrostis</taxon>
    </lineage>
</organism>
<evidence type="ECO:0000313" key="3">
    <source>
        <dbReference type="Proteomes" id="UP000324897"/>
    </source>
</evidence>
<feature type="compositionally biased region" description="Low complexity" evidence="1">
    <location>
        <begin position="85"/>
        <end position="100"/>
    </location>
</feature>
<proteinExistence type="predicted"/>
<keyword evidence="3" id="KW-1185">Reference proteome</keyword>
<comment type="caution">
    <text evidence="2">The sequence shown here is derived from an EMBL/GenBank/DDBJ whole genome shotgun (WGS) entry which is preliminary data.</text>
</comment>
<feature type="compositionally biased region" description="Basic residues" evidence="1">
    <location>
        <begin position="117"/>
        <end position="130"/>
    </location>
</feature>